<proteinExistence type="predicted"/>
<organism evidence="2">
    <name type="scientific">freshwater metagenome</name>
    <dbReference type="NCBI Taxonomy" id="449393"/>
    <lineage>
        <taxon>unclassified sequences</taxon>
        <taxon>metagenomes</taxon>
        <taxon>ecological metagenomes</taxon>
    </lineage>
</organism>
<reference evidence="2" key="1">
    <citation type="submission" date="2020-05" db="EMBL/GenBank/DDBJ databases">
        <authorList>
            <person name="Chiriac C."/>
            <person name="Salcher M."/>
            <person name="Ghai R."/>
            <person name="Kavagutti S V."/>
        </authorList>
    </citation>
    <scope>NUCLEOTIDE SEQUENCE</scope>
</reference>
<sequence length="124" mass="12851">MTDAAPSTSSPEPDRELEEWAEVAAARSVRRVRVVGALATGAAFLGVLVASPSRSDGTTWWLALLAAAAVVLVFHVLVRIAARPGRPAPGRLTGDYLVLAGGGMTFAVLGYPVARLLGLFPDGL</sequence>
<name>A0A6J7KC25_9ZZZZ</name>
<feature type="transmembrane region" description="Helical" evidence="1">
    <location>
        <begin position="59"/>
        <end position="82"/>
    </location>
</feature>
<keyword evidence="1" id="KW-0472">Membrane</keyword>
<keyword evidence="1" id="KW-0812">Transmembrane</keyword>
<evidence type="ECO:0000313" key="2">
    <source>
        <dbReference type="EMBL" id="CAB4952219.1"/>
    </source>
</evidence>
<dbReference type="AlphaFoldDB" id="A0A6J7KC25"/>
<protein>
    <submittedName>
        <fullName evidence="2">Unannotated protein</fullName>
    </submittedName>
</protein>
<evidence type="ECO:0000256" key="1">
    <source>
        <dbReference type="SAM" id="Phobius"/>
    </source>
</evidence>
<feature type="transmembrane region" description="Helical" evidence="1">
    <location>
        <begin position="94"/>
        <end position="114"/>
    </location>
</feature>
<feature type="transmembrane region" description="Helical" evidence="1">
    <location>
        <begin position="34"/>
        <end position="53"/>
    </location>
</feature>
<accession>A0A6J7KC25</accession>
<keyword evidence="1" id="KW-1133">Transmembrane helix</keyword>
<dbReference type="EMBL" id="CAFBMK010000356">
    <property type="protein sequence ID" value="CAB4952219.1"/>
    <property type="molecule type" value="Genomic_DNA"/>
</dbReference>
<gene>
    <name evidence="2" type="ORF">UFOPK3564_03556</name>
</gene>